<dbReference type="CDD" id="cd06261">
    <property type="entry name" value="TM_PBP2"/>
    <property type="match status" value="1"/>
</dbReference>
<evidence type="ECO:0000256" key="5">
    <source>
        <dbReference type="ARBA" id="ARBA00022989"/>
    </source>
</evidence>
<feature type="transmembrane region" description="Helical" evidence="7">
    <location>
        <begin position="197"/>
        <end position="220"/>
    </location>
</feature>
<name>A0A381UYZ4_9ZZZZ</name>
<dbReference type="PANTHER" id="PTHR30193:SF37">
    <property type="entry name" value="INNER MEMBRANE ABC TRANSPORTER PERMEASE PROTEIN YCJO"/>
    <property type="match status" value="1"/>
</dbReference>
<feature type="transmembrane region" description="Helical" evidence="7">
    <location>
        <begin position="7"/>
        <end position="27"/>
    </location>
</feature>
<dbReference type="InterPro" id="IPR051393">
    <property type="entry name" value="ABC_transporter_permease"/>
</dbReference>
<keyword evidence="4 7" id="KW-0812">Transmembrane</keyword>
<feature type="transmembrane region" description="Helical" evidence="7">
    <location>
        <begin position="155"/>
        <end position="177"/>
    </location>
</feature>
<dbReference type="SUPFAM" id="SSF161098">
    <property type="entry name" value="MetI-like"/>
    <property type="match status" value="1"/>
</dbReference>
<sequence>MNKKNNLISVFFLLVPGFLFLISFTHIPAVKTLMNSFFSTGKGRRPSKFVGLENYDVLWNDPTFWKVLTNNIIYACGVIPTSILLSLAMALWVNSKIIGRPFLRFSYFLPTVLPLIAVGNIWLFFYAPGFGLIDQIASSLGFASFNILGSQESSLYGVMAVGIWKEAGFYMIFYLAGLQAIPPDLKEAAMIEGANKWYIFWRITFPLLTPTTLFVSVNAVINSFRQIDHIVVMTQGGPDYSSTLLLYYIYEAAFMFWDTAYATTLSVVLILLLCVIAIGQFFVLDKKVHYQ</sequence>
<keyword evidence="6 7" id="KW-0472">Membrane</keyword>
<keyword evidence="5 7" id="KW-1133">Transmembrane helix</keyword>
<dbReference type="GO" id="GO:0055085">
    <property type="term" value="P:transmembrane transport"/>
    <property type="evidence" value="ECO:0007669"/>
    <property type="project" value="InterPro"/>
</dbReference>
<keyword evidence="2" id="KW-0813">Transport</keyword>
<dbReference type="InterPro" id="IPR000515">
    <property type="entry name" value="MetI-like"/>
</dbReference>
<keyword evidence="3" id="KW-1003">Cell membrane</keyword>
<accession>A0A381UYZ4</accession>
<dbReference type="Pfam" id="PF00528">
    <property type="entry name" value="BPD_transp_1"/>
    <property type="match status" value="1"/>
</dbReference>
<organism evidence="9">
    <name type="scientific">marine metagenome</name>
    <dbReference type="NCBI Taxonomy" id="408172"/>
    <lineage>
        <taxon>unclassified sequences</taxon>
        <taxon>metagenomes</taxon>
        <taxon>ecological metagenomes</taxon>
    </lineage>
</organism>
<feature type="domain" description="ABC transmembrane type-1" evidence="8">
    <location>
        <begin position="68"/>
        <end position="282"/>
    </location>
</feature>
<evidence type="ECO:0000256" key="1">
    <source>
        <dbReference type="ARBA" id="ARBA00004651"/>
    </source>
</evidence>
<dbReference type="AlphaFoldDB" id="A0A381UYZ4"/>
<evidence type="ECO:0000256" key="4">
    <source>
        <dbReference type="ARBA" id="ARBA00022692"/>
    </source>
</evidence>
<dbReference type="PANTHER" id="PTHR30193">
    <property type="entry name" value="ABC TRANSPORTER PERMEASE PROTEIN"/>
    <property type="match status" value="1"/>
</dbReference>
<dbReference type="EMBL" id="UINC01007413">
    <property type="protein sequence ID" value="SVA33174.1"/>
    <property type="molecule type" value="Genomic_DNA"/>
</dbReference>
<evidence type="ECO:0000256" key="2">
    <source>
        <dbReference type="ARBA" id="ARBA00022448"/>
    </source>
</evidence>
<feature type="transmembrane region" description="Helical" evidence="7">
    <location>
        <begin position="263"/>
        <end position="284"/>
    </location>
</feature>
<protein>
    <recommendedName>
        <fullName evidence="8">ABC transmembrane type-1 domain-containing protein</fullName>
    </recommendedName>
</protein>
<evidence type="ECO:0000256" key="6">
    <source>
        <dbReference type="ARBA" id="ARBA00023136"/>
    </source>
</evidence>
<evidence type="ECO:0000259" key="8">
    <source>
        <dbReference type="PROSITE" id="PS50928"/>
    </source>
</evidence>
<dbReference type="Gene3D" id="1.10.3720.10">
    <property type="entry name" value="MetI-like"/>
    <property type="match status" value="1"/>
</dbReference>
<dbReference type="InterPro" id="IPR035906">
    <property type="entry name" value="MetI-like_sf"/>
</dbReference>
<evidence type="ECO:0000313" key="9">
    <source>
        <dbReference type="EMBL" id="SVA33174.1"/>
    </source>
</evidence>
<comment type="subcellular location">
    <subcellularLocation>
        <location evidence="1">Cell membrane</location>
        <topology evidence="1">Multi-pass membrane protein</topology>
    </subcellularLocation>
</comment>
<reference evidence="9" key="1">
    <citation type="submission" date="2018-05" db="EMBL/GenBank/DDBJ databases">
        <authorList>
            <person name="Lanie J.A."/>
            <person name="Ng W.-L."/>
            <person name="Kazmierczak K.M."/>
            <person name="Andrzejewski T.M."/>
            <person name="Davidsen T.M."/>
            <person name="Wayne K.J."/>
            <person name="Tettelin H."/>
            <person name="Glass J.I."/>
            <person name="Rusch D."/>
            <person name="Podicherti R."/>
            <person name="Tsui H.-C.T."/>
            <person name="Winkler M.E."/>
        </authorList>
    </citation>
    <scope>NUCLEOTIDE SEQUENCE</scope>
</reference>
<feature type="transmembrane region" description="Helical" evidence="7">
    <location>
        <begin position="72"/>
        <end position="93"/>
    </location>
</feature>
<gene>
    <name evidence="9" type="ORF">METZ01_LOCUS86028</name>
</gene>
<dbReference type="GO" id="GO:0005886">
    <property type="term" value="C:plasma membrane"/>
    <property type="evidence" value="ECO:0007669"/>
    <property type="project" value="UniProtKB-SubCell"/>
</dbReference>
<feature type="transmembrane region" description="Helical" evidence="7">
    <location>
        <begin position="105"/>
        <end position="124"/>
    </location>
</feature>
<proteinExistence type="predicted"/>
<evidence type="ECO:0000256" key="3">
    <source>
        <dbReference type="ARBA" id="ARBA00022475"/>
    </source>
</evidence>
<evidence type="ECO:0000256" key="7">
    <source>
        <dbReference type="SAM" id="Phobius"/>
    </source>
</evidence>
<dbReference type="PROSITE" id="PS50928">
    <property type="entry name" value="ABC_TM1"/>
    <property type="match status" value="1"/>
</dbReference>